<gene>
    <name evidence="2" type="ORF">CCMP2556_LOCUS23641</name>
</gene>
<protein>
    <recommendedName>
        <fullName evidence="4">STI1 domain-containing protein</fullName>
    </recommendedName>
</protein>
<dbReference type="EMBL" id="CAXAMN010015149">
    <property type="protein sequence ID" value="CAK9045137.1"/>
    <property type="molecule type" value="Genomic_DNA"/>
</dbReference>
<evidence type="ECO:0000313" key="3">
    <source>
        <dbReference type="Proteomes" id="UP001642484"/>
    </source>
</evidence>
<comment type="caution">
    <text evidence="2">The sequence shown here is derived from an EMBL/GenBank/DDBJ whole genome shotgun (WGS) entry which is preliminary data.</text>
</comment>
<feature type="chain" id="PRO_5045472326" description="STI1 domain-containing protein" evidence="1">
    <location>
        <begin position="19"/>
        <end position="159"/>
    </location>
</feature>
<feature type="signal peptide" evidence="1">
    <location>
        <begin position="1"/>
        <end position="18"/>
    </location>
</feature>
<evidence type="ECO:0000256" key="1">
    <source>
        <dbReference type="SAM" id="SignalP"/>
    </source>
</evidence>
<dbReference type="Proteomes" id="UP001642484">
    <property type="component" value="Unassembled WGS sequence"/>
</dbReference>
<keyword evidence="1" id="KW-0732">Signal</keyword>
<proteinExistence type="predicted"/>
<keyword evidence="3" id="KW-1185">Reference proteome</keyword>
<evidence type="ECO:0000313" key="2">
    <source>
        <dbReference type="EMBL" id="CAK9045137.1"/>
    </source>
</evidence>
<name>A0ABP0M315_9DINO</name>
<sequence>MTSLLGVLCFGLLTTGACLDVKADSFEDLFHAGAFQGMDGWTKIFESFGQGERMNPEQLSKLAKVPTDFGVTSKAKLDPSFGLQLGQEKIQERIHQLKDKPDELMKIVNQNPLVQEMAAADPAMKEIIHSPEALQMLFSDEAIEELRRLSCARTEGCAK</sequence>
<reference evidence="2 3" key="1">
    <citation type="submission" date="2024-02" db="EMBL/GenBank/DDBJ databases">
        <authorList>
            <person name="Chen Y."/>
            <person name="Shah S."/>
            <person name="Dougan E. K."/>
            <person name="Thang M."/>
            <person name="Chan C."/>
        </authorList>
    </citation>
    <scope>NUCLEOTIDE SEQUENCE [LARGE SCALE GENOMIC DNA]</scope>
</reference>
<evidence type="ECO:0008006" key="4">
    <source>
        <dbReference type="Google" id="ProtNLM"/>
    </source>
</evidence>
<organism evidence="2 3">
    <name type="scientific">Durusdinium trenchii</name>
    <dbReference type="NCBI Taxonomy" id="1381693"/>
    <lineage>
        <taxon>Eukaryota</taxon>
        <taxon>Sar</taxon>
        <taxon>Alveolata</taxon>
        <taxon>Dinophyceae</taxon>
        <taxon>Suessiales</taxon>
        <taxon>Symbiodiniaceae</taxon>
        <taxon>Durusdinium</taxon>
    </lineage>
</organism>
<accession>A0ABP0M315</accession>